<name>A0A8C4WUD7_EPTBU</name>
<dbReference type="SMART" id="SM00389">
    <property type="entry name" value="HOX"/>
    <property type="match status" value="1"/>
</dbReference>
<dbReference type="Ensembl" id="ENSEBUT00000011889.1">
    <property type="protein sequence ID" value="ENSEBUP00000011322.1"/>
    <property type="gene ID" value="ENSEBUG00000007273.1"/>
</dbReference>
<dbReference type="InterPro" id="IPR020479">
    <property type="entry name" value="HD_metazoa"/>
</dbReference>
<keyword evidence="14" id="KW-1185">Reference proteome</keyword>
<keyword evidence="6 9" id="KW-0371">Homeobox</keyword>
<keyword evidence="3" id="KW-0217">Developmental protein</keyword>
<dbReference type="GeneTree" id="ENSGT00940000160009"/>
<dbReference type="InterPro" id="IPR001356">
    <property type="entry name" value="HD"/>
</dbReference>
<dbReference type="InterPro" id="IPR009057">
    <property type="entry name" value="Homeodomain-like_sf"/>
</dbReference>
<feature type="region of interest" description="Disordered" evidence="11">
    <location>
        <begin position="183"/>
        <end position="247"/>
    </location>
</feature>
<dbReference type="PANTHER" id="PTHR46092">
    <property type="entry name" value="HOMEOBOX PROTEIN HOX-A11-RELATED"/>
    <property type="match status" value="1"/>
</dbReference>
<comment type="subcellular location">
    <subcellularLocation>
        <location evidence="1 9 10">Nucleus</location>
    </subcellularLocation>
</comment>
<keyword evidence="8 9" id="KW-0539">Nucleus</keyword>
<dbReference type="Pfam" id="PF12045">
    <property type="entry name" value="DUF3528"/>
    <property type="match status" value="1"/>
</dbReference>
<evidence type="ECO:0000259" key="12">
    <source>
        <dbReference type="PROSITE" id="PS50071"/>
    </source>
</evidence>
<dbReference type="InterPro" id="IPR017970">
    <property type="entry name" value="Homeobox_CS"/>
</dbReference>
<comment type="similarity">
    <text evidence="2">Belongs to the Abd-B homeobox family.</text>
</comment>
<dbReference type="SUPFAM" id="SSF46689">
    <property type="entry name" value="Homeodomain-like"/>
    <property type="match status" value="1"/>
</dbReference>
<dbReference type="PRINTS" id="PR00024">
    <property type="entry name" value="HOMEOBOX"/>
</dbReference>
<evidence type="ECO:0000256" key="9">
    <source>
        <dbReference type="PROSITE-ProRule" id="PRU00108"/>
    </source>
</evidence>
<evidence type="ECO:0000256" key="7">
    <source>
        <dbReference type="ARBA" id="ARBA00023163"/>
    </source>
</evidence>
<evidence type="ECO:0000256" key="3">
    <source>
        <dbReference type="ARBA" id="ARBA00022473"/>
    </source>
</evidence>
<feature type="compositionally biased region" description="Basic and acidic residues" evidence="11">
    <location>
        <begin position="201"/>
        <end position="216"/>
    </location>
</feature>
<dbReference type="FunFam" id="1.10.10.60:FF:000166">
    <property type="entry name" value="homeobox protein Hox-C11"/>
    <property type="match status" value="1"/>
</dbReference>
<sequence>MHHAYNMFPNVSFTCSPRKAGVGTMDFEERGACPPPSLYLPSCTYYVSPAHEFGGVSSFLPSPASRQMSYVYGAGIHSQPVRDFALKDYRGLQDPAATQWHQQRRDFATSTCSPEDTLAALGPQLGGTVPDVLVKNGEALYARASTPANLQPMHGLYSAQVQGLNGVLPQGFDQFFENAYSGRRTPSHAELERTGPPMACERSRGPQGKKDDKDSGAETTSPTPSPKVNEEQKASTAPGQHTRKKRCPYSKFQIRELEREFFFSVYINKEKRQQLSRLLNLTDRQVKIWFQNRRMKEKKLNRDRYQYYAPNHFL</sequence>
<feature type="domain" description="Homeobox" evidence="12">
    <location>
        <begin position="240"/>
        <end position="300"/>
    </location>
</feature>
<dbReference type="Pfam" id="PF00046">
    <property type="entry name" value="Homeodomain"/>
    <property type="match status" value="1"/>
</dbReference>
<dbReference type="Gene3D" id="1.10.10.60">
    <property type="entry name" value="Homeodomain-like"/>
    <property type="match status" value="1"/>
</dbReference>
<dbReference type="InterPro" id="IPR021918">
    <property type="entry name" value="DUF3528"/>
</dbReference>
<feature type="DNA-binding region" description="Homeobox" evidence="9">
    <location>
        <begin position="242"/>
        <end position="301"/>
    </location>
</feature>
<dbReference type="PROSITE" id="PS50071">
    <property type="entry name" value="HOMEOBOX_2"/>
    <property type="match status" value="1"/>
</dbReference>
<evidence type="ECO:0000313" key="14">
    <source>
        <dbReference type="Proteomes" id="UP000694388"/>
    </source>
</evidence>
<keyword evidence="5 9" id="KW-0238">DNA-binding</keyword>
<dbReference type="CDD" id="cd00086">
    <property type="entry name" value="homeodomain"/>
    <property type="match status" value="1"/>
</dbReference>
<evidence type="ECO:0000256" key="6">
    <source>
        <dbReference type="ARBA" id="ARBA00023155"/>
    </source>
</evidence>
<dbReference type="OMA" id="PMACERS"/>
<dbReference type="GO" id="GO:0005654">
    <property type="term" value="C:nucleoplasm"/>
    <property type="evidence" value="ECO:0007669"/>
    <property type="project" value="UniProtKB-ARBA"/>
</dbReference>
<keyword evidence="4" id="KW-0805">Transcription regulation</keyword>
<evidence type="ECO:0000256" key="5">
    <source>
        <dbReference type="ARBA" id="ARBA00023125"/>
    </source>
</evidence>
<protein>
    <submittedName>
        <fullName evidence="13">Homeobox C11a</fullName>
    </submittedName>
</protein>
<dbReference type="GO" id="GO:0000978">
    <property type="term" value="F:RNA polymerase II cis-regulatory region sequence-specific DNA binding"/>
    <property type="evidence" value="ECO:0007669"/>
    <property type="project" value="TreeGrafter"/>
</dbReference>
<evidence type="ECO:0000256" key="8">
    <source>
        <dbReference type="ARBA" id="ARBA00023242"/>
    </source>
</evidence>
<organism evidence="13 14">
    <name type="scientific">Eptatretus burgeri</name>
    <name type="common">Inshore hagfish</name>
    <dbReference type="NCBI Taxonomy" id="7764"/>
    <lineage>
        <taxon>Eukaryota</taxon>
        <taxon>Metazoa</taxon>
        <taxon>Chordata</taxon>
        <taxon>Craniata</taxon>
        <taxon>Vertebrata</taxon>
        <taxon>Cyclostomata</taxon>
        <taxon>Myxini</taxon>
        <taxon>Myxiniformes</taxon>
        <taxon>Myxinidae</taxon>
        <taxon>Eptatretinae</taxon>
        <taxon>Eptatretus</taxon>
    </lineage>
</organism>
<evidence type="ECO:0000256" key="10">
    <source>
        <dbReference type="RuleBase" id="RU000682"/>
    </source>
</evidence>
<keyword evidence="7" id="KW-0804">Transcription</keyword>
<evidence type="ECO:0000313" key="13">
    <source>
        <dbReference type="Ensembl" id="ENSEBUP00000011322.1"/>
    </source>
</evidence>
<reference evidence="13" key="1">
    <citation type="submission" date="2025-08" db="UniProtKB">
        <authorList>
            <consortium name="Ensembl"/>
        </authorList>
    </citation>
    <scope>IDENTIFICATION</scope>
</reference>
<dbReference type="Proteomes" id="UP000694388">
    <property type="component" value="Unplaced"/>
</dbReference>
<evidence type="ECO:0000256" key="11">
    <source>
        <dbReference type="SAM" id="MobiDB-lite"/>
    </source>
</evidence>
<dbReference type="PROSITE" id="PS00027">
    <property type="entry name" value="HOMEOBOX_1"/>
    <property type="match status" value="1"/>
</dbReference>
<dbReference type="AlphaFoldDB" id="A0A8C4WUD7"/>
<evidence type="ECO:0000256" key="1">
    <source>
        <dbReference type="ARBA" id="ARBA00004123"/>
    </source>
</evidence>
<reference evidence="13" key="2">
    <citation type="submission" date="2025-09" db="UniProtKB">
        <authorList>
            <consortium name="Ensembl"/>
        </authorList>
    </citation>
    <scope>IDENTIFICATION</scope>
</reference>
<accession>A0A8C4WUD7</accession>
<dbReference type="GO" id="GO:0000981">
    <property type="term" value="F:DNA-binding transcription factor activity, RNA polymerase II-specific"/>
    <property type="evidence" value="ECO:0007669"/>
    <property type="project" value="InterPro"/>
</dbReference>
<evidence type="ECO:0000256" key="4">
    <source>
        <dbReference type="ARBA" id="ARBA00023015"/>
    </source>
</evidence>
<proteinExistence type="inferred from homology"/>
<evidence type="ECO:0000256" key="2">
    <source>
        <dbReference type="ARBA" id="ARBA00006317"/>
    </source>
</evidence>